<dbReference type="InterPro" id="IPR032347">
    <property type="entry name" value="DUF4864"/>
</dbReference>
<dbReference type="Gene3D" id="3.10.450.50">
    <property type="match status" value="1"/>
</dbReference>
<dbReference type="EMBL" id="JAEKJA010000003">
    <property type="protein sequence ID" value="MBJ3775103.1"/>
    <property type="molecule type" value="Genomic_DNA"/>
</dbReference>
<feature type="signal peptide" evidence="1">
    <location>
        <begin position="1"/>
        <end position="21"/>
    </location>
</feature>
<accession>A0A934IMI1</accession>
<dbReference type="Pfam" id="PF16156">
    <property type="entry name" value="DUF4864"/>
    <property type="match status" value="1"/>
</dbReference>
<proteinExistence type="predicted"/>
<dbReference type="Proteomes" id="UP000609531">
    <property type="component" value="Unassembled WGS sequence"/>
</dbReference>
<protein>
    <submittedName>
        <fullName evidence="2">DUF4864 domain-containing protein</fullName>
    </submittedName>
</protein>
<evidence type="ECO:0000313" key="2">
    <source>
        <dbReference type="EMBL" id="MBJ3775103.1"/>
    </source>
</evidence>
<name>A0A934IMI1_9HYPH</name>
<dbReference type="InterPro" id="IPR032710">
    <property type="entry name" value="NTF2-like_dom_sf"/>
</dbReference>
<comment type="caution">
    <text evidence="2">The sequence shown here is derived from an EMBL/GenBank/DDBJ whole genome shotgun (WGS) entry which is preliminary data.</text>
</comment>
<organism evidence="2 3">
    <name type="scientific">Acuticoccus mangrovi</name>
    <dbReference type="NCBI Taxonomy" id="2796142"/>
    <lineage>
        <taxon>Bacteria</taxon>
        <taxon>Pseudomonadati</taxon>
        <taxon>Pseudomonadota</taxon>
        <taxon>Alphaproteobacteria</taxon>
        <taxon>Hyphomicrobiales</taxon>
        <taxon>Amorphaceae</taxon>
        <taxon>Acuticoccus</taxon>
    </lineage>
</organism>
<dbReference type="RefSeq" id="WP_198880990.1">
    <property type="nucleotide sequence ID" value="NZ_JAEKJA010000003.1"/>
</dbReference>
<reference evidence="2" key="1">
    <citation type="submission" date="2020-12" db="EMBL/GenBank/DDBJ databases">
        <title>Bacterial taxonomy.</title>
        <authorList>
            <person name="Pan X."/>
        </authorList>
    </citation>
    <scope>NUCLEOTIDE SEQUENCE</scope>
    <source>
        <strain evidence="2">B2012</strain>
    </source>
</reference>
<sequence>MKLAVSAFLVAFLALSGAAQADPDAVRQTIRAQLDAFKAGDAKAAYALAAPSLKRMFPTPERFITMVRRGYAPVYYGRSPVFLRSHAIDDGRFAQEVGIVDQSGKAWTALYTLARQPDGSWRITGCYLREAAGQNV</sequence>
<keyword evidence="3" id="KW-1185">Reference proteome</keyword>
<evidence type="ECO:0000313" key="3">
    <source>
        <dbReference type="Proteomes" id="UP000609531"/>
    </source>
</evidence>
<dbReference type="AlphaFoldDB" id="A0A934IMI1"/>
<evidence type="ECO:0000256" key="1">
    <source>
        <dbReference type="SAM" id="SignalP"/>
    </source>
</evidence>
<feature type="chain" id="PRO_5037301928" evidence="1">
    <location>
        <begin position="22"/>
        <end position="136"/>
    </location>
</feature>
<dbReference type="SUPFAM" id="SSF54427">
    <property type="entry name" value="NTF2-like"/>
    <property type="match status" value="1"/>
</dbReference>
<keyword evidence="1" id="KW-0732">Signal</keyword>
<gene>
    <name evidence="2" type="ORF">JCR33_05355</name>
</gene>